<name>A0A5B7F5K6_PORTR</name>
<proteinExistence type="predicted"/>
<feature type="compositionally biased region" description="Pro residues" evidence="1">
    <location>
        <begin position="23"/>
        <end position="40"/>
    </location>
</feature>
<dbReference type="AlphaFoldDB" id="A0A5B7F5K6"/>
<evidence type="ECO:0000313" key="3">
    <source>
        <dbReference type="Proteomes" id="UP000324222"/>
    </source>
</evidence>
<accession>A0A5B7F5K6</accession>
<gene>
    <name evidence="2" type="ORF">E2C01_034221</name>
</gene>
<keyword evidence="3" id="KW-1185">Reference proteome</keyword>
<feature type="region of interest" description="Disordered" evidence="1">
    <location>
        <begin position="1"/>
        <end position="67"/>
    </location>
</feature>
<dbReference type="Proteomes" id="UP000324222">
    <property type="component" value="Unassembled WGS sequence"/>
</dbReference>
<evidence type="ECO:0000313" key="2">
    <source>
        <dbReference type="EMBL" id="MPC40656.1"/>
    </source>
</evidence>
<dbReference type="EMBL" id="VSRR010004767">
    <property type="protein sequence ID" value="MPC40656.1"/>
    <property type="molecule type" value="Genomic_DNA"/>
</dbReference>
<comment type="caution">
    <text evidence="2">The sequence shown here is derived from an EMBL/GenBank/DDBJ whole genome shotgun (WGS) entry which is preliminary data.</text>
</comment>
<feature type="compositionally biased region" description="Polar residues" evidence="1">
    <location>
        <begin position="47"/>
        <end position="57"/>
    </location>
</feature>
<evidence type="ECO:0000256" key="1">
    <source>
        <dbReference type="SAM" id="MobiDB-lite"/>
    </source>
</evidence>
<sequence length="67" mass="6931">MGRGSGGRGSAGLHLGEGVSMLSPPPPDSPAQSPPRPGPTRPYATWHSFTRPSTPTQACPVAHWRSG</sequence>
<reference evidence="2 3" key="1">
    <citation type="submission" date="2019-05" db="EMBL/GenBank/DDBJ databases">
        <title>Another draft genome of Portunus trituberculatus and its Hox gene families provides insights of decapod evolution.</title>
        <authorList>
            <person name="Jeong J.-H."/>
            <person name="Song I."/>
            <person name="Kim S."/>
            <person name="Choi T."/>
            <person name="Kim D."/>
            <person name="Ryu S."/>
            <person name="Kim W."/>
        </authorList>
    </citation>
    <scope>NUCLEOTIDE SEQUENCE [LARGE SCALE GENOMIC DNA]</scope>
    <source>
        <tissue evidence="2">Muscle</tissue>
    </source>
</reference>
<feature type="compositionally biased region" description="Gly residues" evidence="1">
    <location>
        <begin position="1"/>
        <end position="10"/>
    </location>
</feature>
<protein>
    <submittedName>
        <fullName evidence="2">Uncharacterized protein</fullName>
    </submittedName>
</protein>
<organism evidence="2 3">
    <name type="scientific">Portunus trituberculatus</name>
    <name type="common">Swimming crab</name>
    <name type="synonym">Neptunus trituberculatus</name>
    <dbReference type="NCBI Taxonomy" id="210409"/>
    <lineage>
        <taxon>Eukaryota</taxon>
        <taxon>Metazoa</taxon>
        <taxon>Ecdysozoa</taxon>
        <taxon>Arthropoda</taxon>
        <taxon>Crustacea</taxon>
        <taxon>Multicrustacea</taxon>
        <taxon>Malacostraca</taxon>
        <taxon>Eumalacostraca</taxon>
        <taxon>Eucarida</taxon>
        <taxon>Decapoda</taxon>
        <taxon>Pleocyemata</taxon>
        <taxon>Brachyura</taxon>
        <taxon>Eubrachyura</taxon>
        <taxon>Portunoidea</taxon>
        <taxon>Portunidae</taxon>
        <taxon>Portuninae</taxon>
        <taxon>Portunus</taxon>
    </lineage>
</organism>